<evidence type="ECO:0000313" key="5">
    <source>
        <dbReference type="Proteomes" id="UP001209694"/>
    </source>
</evidence>
<dbReference type="InterPro" id="IPR002937">
    <property type="entry name" value="Amino_oxidase"/>
</dbReference>
<accession>A0A2N0B0J4</accession>
<dbReference type="GO" id="GO:0016491">
    <property type="term" value="F:oxidoreductase activity"/>
    <property type="evidence" value="ECO:0007669"/>
    <property type="project" value="InterPro"/>
</dbReference>
<gene>
    <name evidence="3" type="ORF">EHQ60_01245</name>
    <name evidence="2" type="ORF">ND810_16120</name>
</gene>
<keyword evidence="4" id="KW-1185">Reference proteome</keyword>
<reference evidence="3" key="1">
    <citation type="submission" date="2018-10" db="EMBL/GenBank/DDBJ databases">
        <authorList>
            <person name="Vincent A.T."/>
            <person name="Schiettekatte O."/>
            <person name="Bourhy P."/>
            <person name="Veyrier F.J."/>
            <person name="Picardeau M."/>
        </authorList>
    </citation>
    <scope>NUCLEOTIDE SEQUENCE</scope>
    <source>
        <strain evidence="3">201702449</strain>
    </source>
</reference>
<dbReference type="RefSeq" id="WP_100715925.1">
    <property type="nucleotide sequence ID" value="NZ_JAMQPS010000005.1"/>
</dbReference>
<organism evidence="2 5">
    <name type="scientific">Leptospira levettii</name>
    <dbReference type="NCBI Taxonomy" id="2023178"/>
    <lineage>
        <taxon>Bacteria</taxon>
        <taxon>Pseudomonadati</taxon>
        <taxon>Spirochaetota</taxon>
        <taxon>Spirochaetia</taxon>
        <taxon>Leptospirales</taxon>
        <taxon>Leptospiraceae</taxon>
        <taxon>Leptospira</taxon>
    </lineage>
</organism>
<reference evidence="4" key="2">
    <citation type="journal article" date="2019" name="PLoS Negl. Trop. Dis.">
        <title>Revisiting the worldwide diversity of Leptospira species in the environment.</title>
        <authorList>
            <person name="Vincent A.T."/>
            <person name="Schiettekatte O."/>
            <person name="Bourhy P."/>
            <person name="Veyrier F.J."/>
            <person name="Picardeau M."/>
        </authorList>
    </citation>
    <scope>NUCLEOTIDE SEQUENCE [LARGE SCALE GENOMIC DNA]</scope>
    <source>
        <strain evidence="4">201702449</strain>
    </source>
</reference>
<proteinExistence type="predicted"/>
<dbReference type="PANTHER" id="PTHR42923:SF17">
    <property type="entry name" value="AMINE OXIDASE DOMAIN-CONTAINING PROTEIN"/>
    <property type="match status" value="1"/>
</dbReference>
<dbReference type="Proteomes" id="UP000297352">
    <property type="component" value="Unassembled WGS sequence"/>
</dbReference>
<dbReference type="EMBL" id="RQGI01000007">
    <property type="protein sequence ID" value="TGL74572.1"/>
    <property type="molecule type" value="Genomic_DNA"/>
</dbReference>
<evidence type="ECO:0000313" key="2">
    <source>
        <dbReference type="EMBL" id="MCW7516693.1"/>
    </source>
</evidence>
<feature type="domain" description="Amine oxidase" evidence="1">
    <location>
        <begin position="12"/>
        <end position="278"/>
    </location>
</feature>
<dbReference type="Gene3D" id="1.10.405.20">
    <property type="match status" value="1"/>
</dbReference>
<protein>
    <submittedName>
        <fullName evidence="2">NAD(P)-binding protein</fullName>
    </submittedName>
    <submittedName>
        <fullName evidence="3">NADP transhydrogenase subunit alpha</fullName>
    </submittedName>
</protein>
<dbReference type="Gene3D" id="3.50.50.60">
    <property type="entry name" value="FAD/NAD(P)-binding domain"/>
    <property type="match status" value="1"/>
</dbReference>
<name>A0A2N0B0J4_9LEPT</name>
<dbReference type="SUPFAM" id="SSF51905">
    <property type="entry name" value="FAD/NAD(P)-binding domain"/>
    <property type="match status" value="1"/>
</dbReference>
<dbReference type="Pfam" id="PF01593">
    <property type="entry name" value="Amino_oxidase"/>
    <property type="match status" value="1"/>
</dbReference>
<dbReference type="AlphaFoldDB" id="A0A2N0B0J4"/>
<evidence type="ECO:0000313" key="4">
    <source>
        <dbReference type="Proteomes" id="UP000297352"/>
    </source>
</evidence>
<reference evidence="2" key="3">
    <citation type="submission" date="2022-06" db="EMBL/GenBank/DDBJ databases">
        <title>Leptospira isolates from biofilms formed at urban environments.</title>
        <authorList>
            <person name="Ribeiro P.S."/>
            <person name="Sousa T."/>
            <person name="Carvalho N."/>
            <person name="Aburjaile F."/>
            <person name="Neves F."/>
            <person name="Oliveira D."/>
            <person name="Blanco L."/>
            <person name="Lima J."/>
            <person name="Costa F."/>
            <person name="Brenig B."/>
            <person name="Soares S."/>
            <person name="Ramos R."/>
            <person name="Goes-Neto A."/>
            <person name="Matiuzzi M."/>
            <person name="Azevedo V."/>
            <person name="Ristow P."/>
        </authorList>
    </citation>
    <scope>NUCLEOTIDE SEQUENCE</scope>
    <source>
        <strain evidence="2">VSF7</strain>
    </source>
</reference>
<dbReference type="EMBL" id="JAMQQD010000007">
    <property type="protein sequence ID" value="MCW7516693.1"/>
    <property type="molecule type" value="Genomic_DNA"/>
</dbReference>
<dbReference type="Proteomes" id="UP001209694">
    <property type="component" value="Unassembled WGS sequence"/>
</dbReference>
<sequence>MKETLAIVGTGIAGLGSAYFLKNDFELTIFDHADYIGGHTNTVMVEEDGIQIPIDTGFIVFNHVTYPNLLRLFQTLNVPTKKSDMSFSVQYDPTKLEFCGSGLSGLFAQKKNLFRPRYLKMLLEINRFNTEAPKILDNPTYDDWNLGRYMESFGYGKDILNYYLVPMSSAVWSTPPDLMLEFPAKSLIRFFYNHGFLGLSTQHQWYTVDGGSKEYVKRIIPPIQDRFRLNTPVLAVNRLPNGKVELVLPEGKKEVFDKVLLATHGHISAKLLGNPTKLEKELLPLYKYQHNTATLHTDDSDMPSIKSCWSSWNYKITESNSGKLEPYTIYWMNRLQNVSKKKNYFVTINDPGRVKQSHTIKKIDYEHPLFSVEASLGQNRLPMLNEDGPIYYAGAYFRYGFHEDGFLSAVNVSKSILKRDPWT</sequence>
<dbReference type="InterPro" id="IPR036188">
    <property type="entry name" value="FAD/NAD-bd_sf"/>
</dbReference>
<dbReference type="InterPro" id="IPR050464">
    <property type="entry name" value="Zeta_carotene_desat/Oxidored"/>
</dbReference>
<evidence type="ECO:0000313" key="3">
    <source>
        <dbReference type="EMBL" id="TGL74572.1"/>
    </source>
</evidence>
<dbReference type="PANTHER" id="PTHR42923">
    <property type="entry name" value="PROTOPORPHYRINOGEN OXIDASE"/>
    <property type="match status" value="1"/>
</dbReference>
<evidence type="ECO:0000259" key="1">
    <source>
        <dbReference type="Pfam" id="PF01593"/>
    </source>
</evidence>
<comment type="caution">
    <text evidence="2">The sequence shown here is derived from an EMBL/GenBank/DDBJ whole genome shotgun (WGS) entry which is preliminary data.</text>
</comment>
<dbReference type="Gene3D" id="3.30.70.1990">
    <property type="match status" value="1"/>
</dbReference>